<proteinExistence type="predicted"/>
<keyword evidence="2" id="KW-1185">Reference proteome</keyword>
<sequence>MLSLYLVFATMFAQTHAAADYLNPQDAVSLFMEGMFTDFAYWERTADPSDASIFSSFTKKWGSSVEPVASNFIENYDGEQDTAAIQNLYQDAQSVFDTPQFTSDFNDMLSNLGVTQVDYYGYDTNTNYYSYDFSDFAGTATSTGNARSTRAAQSSDSDDSDSHYPSTSRGSRVTSSSSSDDDTDETSSRNNANPRTTADNGSNDESSSSSDGDRPLRTSTSTGFANPLSPASIGGVALVGSFLALLF</sequence>
<accession>A0ACB5TAI2</accession>
<evidence type="ECO:0000313" key="1">
    <source>
        <dbReference type="EMBL" id="GME84706.1"/>
    </source>
</evidence>
<dbReference type="Proteomes" id="UP001165064">
    <property type="component" value="Unassembled WGS sequence"/>
</dbReference>
<reference evidence="1" key="1">
    <citation type="submission" date="2023-04" db="EMBL/GenBank/DDBJ databases">
        <title>Ambrosiozyma monospora NBRC 10751.</title>
        <authorList>
            <person name="Ichikawa N."/>
            <person name="Sato H."/>
            <person name="Tonouchi N."/>
        </authorList>
    </citation>
    <scope>NUCLEOTIDE SEQUENCE</scope>
    <source>
        <strain evidence="1">NBRC 10751</strain>
    </source>
</reference>
<dbReference type="EMBL" id="BSXS01005699">
    <property type="protein sequence ID" value="GME84706.1"/>
    <property type="molecule type" value="Genomic_DNA"/>
</dbReference>
<protein>
    <submittedName>
        <fullName evidence="1">Unnamed protein product</fullName>
    </submittedName>
</protein>
<name>A0ACB5TAI2_AMBMO</name>
<evidence type="ECO:0000313" key="2">
    <source>
        <dbReference type="Proteomes" id="UP001165064"/>
    </source>
</evidence>
<organism evidence="1 2">
    <name type="scientific">Ambrosiozyma monospora</name>
    <name type="common">Yeast</name>
    <name type="synonym">Endomycopsis monosporus</name>
    <dbReference type="NCBI Taxonomy" id="43982"/>
    <lineage>
        <taxon>Eukaryota</taxon>
        <taxon>Fungi</taxon>
        <taxon>Dikarya</taxon>
        <taxon>Ascomycota</taxon>
        <taxon>Saccharomycotina</taxon>
        <taxon>Pichiomycetes</taxon>
        <taxon>Pichiales</taxon>
        <taxon>Pichiaceae</taxon>
        <taxon>Ambrosiozyma</taxon>
    </lineage>
</organism>
<comment type="caution">
    <text evidence="1">The sequence shown here is derived from an EMBL/GenBank/DDBJ whole genome shotgun (WGS) entry which is preliminary data.</text>
</comment>
<gene>
    <name evidence="1" type="ORF">Amon02_000703500</name>
</gene>